<protein>
    <recommendedName>
        <fullName evidence="2">SMP-30/Gluconolactonase/LRE-like region domain-containing protein</fullName>
    </recommendedName>
</protein>
<comment type="caution">
    <text evidence="1">The sequence shown here is derived from an EMBL/GenBank/DDBJ whole genome shotgun (WGS) entry which is preliminary data.</text>
</comment>
<organism evidence="1">
    <name type="scientific">marine sediment metagenome</name>
    <dbReference type="NCBI Taxonomy" id="412755"/>
    <lineage>
        <taxon>unclassified sequences</taxon>
        <taxon>metagenomes</taxon>
        <taxon>ecological metagenomes</taxon>
    </lineage>
</organism>
<evidence type="ECO:0008006" key="2">
    <source>
        <dbReference type="Google" id="ProtNLM"/>
    </source>
</evidence>
<sequence>RNTVDVFGSDGKPKRTAVWQCSHGSILRVDHKGNIYVADMVTPPGRAWPEFFDGKLTPAAKRGRQPADRKWLTYLYGSIVKFPPSGGAIWYGKSKGNSSSCVGKPSAEFLAKPTIKTGAHVSVGGGKAELQGAEWYRFGFAPFSIHNTSGNCSCEGGGFDVDMFGRVFYPNSGQFRVEVVDAANNMIGTFGKYGNQDSGGKDATVKKPEIPLAWPLTVVTSDTHAYVADTINRRMVKVKLGYQVEETCAVR</sequence>
<gene>
    <name evidence="1" type="ORF">S01H1_47490</name>
</gene>
<dbReference type="AlphaFoldDB" id="X0VU46"/>
<accession>X0VU46</accession>
<reference evidence="1" key="1">
    <citation type="journal article" date="2014" name="Front. Microbiol.">
        <title>High frequency of phylogenetically diverse reductive dehalogenase-homologous genes in deep subseafloor sedimentary metagenomes.</title>
        <authorList>
            <person name="Kawai M."/>
            <person name="Futagami T."/>
            <person name="Toyoda A."/>
            <person name="Takaki Y."/>
            <person name="Nishi S."/>
            <person name="Hori S."/>
            <person name="Arai W."/>
            <person name="Tsubouchi T."/>
            <person name="Morono Y."/>
            <person name="Uchiyama I."/>
            <person name="Ito T."/>
            <person name="Fujiyama A."/>
            <person name="Inagaki F."/>
            <person name="Takami H."/>
        </authorList>
    </citation>
    <scope>NUCLEOTIDE SEQUENCE</scope>
    <source>
        <strain evidence="1">Expedition CK06-06</strain>
    </source>
</reference>
<proteinExistence type="predicted"/>
<dbReference type="EMBL" id="BARS01030448">
    <property type="protein sequence ID" value="GAG21939.1"/>
    <property type="molecule type" value="Genomic_DNA"/>
</dbReference>
<evidence type="ECO:0000313" key="1">
    <source>
        <dbReference type="EMBL" id="GAG21939.1"/>
    </source>
</evidence>
<name>X0VU46_9ZZZZ</name>
<feature type="non-terminal residue" evidence="1">
    <location>
        <position position="1"/>
    </location>
</feature>